<evidence type="ECO:0000313" key="2">
    <source>
        <dbReference type="Proteomes" id="UP000007796"/>
    </source>
</evidence>
<dbReference type="AlphaFoldDB" id="F0XL20"/>
<dbReference type="STRING" id="655863.F0XL20"/>
<proteinExistence type="predicted"/>
<accession>F0XL20</accession>
<protein>
    <submittedName>
        <fullName evidence="1">Uncharacterized protein</fullName>
    </submittedName>
</protein>
<keyword evidence="2" id="KW-1185">Reference proteome</keyword>
<evidence type="ECO:0000313" key="1">
    <source>
        <dbReference type="EMBL" id="EFX01650.1"/>
    </source>
</evidence>
<gene>
    <name evidence="1" type="ORF">CMQ_8116</name>
</gene>
<dbReference type="HOGENOM" id="CLU_1133682_0_0_1"/>
<dbReference type="EMBL" id="GL629788">
    <property type="protein sequence ID" value="EFX01650.1"/>
    <property type="molecule type" value="Genomic_DNA"/>
</dbReference>
<reference evidence="1 2" key="1">
    <citation type="journal article" date="2011" name="Proc. Natl. Acad. Sci. U.S.A.">
        <title>Genome and transcriptome analyses of the mountain pine beetle-fungal symbiont Grosmannia clavigera, a lodgepole pine pathogen.</title>
        <authorList>
            <person name="DiGuistini S."/>
            <person name="Wang Y."/>
            <person name="Liao N.Y."/>
            <person name="Taylor G."/>
            <person name="Tanguay P."/>
            <person name="Feau N."/>
            <person name="Henrissat B."/>
            <person name="Chan S.K."/>
            <person name="Hesse-Orce U."/>
            <person name="Alamouti S.M."/>
            <person name="Tsui C.K.M."/>
            <person name="Docking R.T."/>
            <person name="Levasseur A."/>
            <person name="Haridas S."/>
            <person name="Robertson G."/>
            <person name="Birol I."/>
            <person name="Holt R.A."/>
            <person name="Marra M.A."/>
            <person name="Hamelin R.C."/>
            <person name="Hirst M."/>
            <person name="Jones S.J.M."/>
            <person name="Bohlmann J."/>
            <person name="Breuil C."/>
        </authorList>
    </citation>
    <scope>NUCLEOTIDE SEQUENCE [LARGE SCALE GENOMIC DNA]</scope>
    <source>
        <strain evidence="2">kw1407 / UAMH 11150</strain>
    </source>
</reference>
<organism evidence="2">
    <name type="scientific">Grosmannia clavigera (strain kw1407 / UAMH 11150)</name>
    <name type="common">Blue stain fungus</name>
    <name type="synonym">Graphiocladiella clavigera</name>
    <dbReference type="NCBI Taxonomy" id="655863"/>
    <lineage>
        <taxon>Eukaryota</taxon>
        <taxon>Fungi</taxon>
        <taxon>Dikarya</taxon>
        <taxon>Ascomycota</taxon>
        <taxon>Pezizomycotina</taxon>
        <taxon>Sordariomycetes</taxon>
        <taxon>Sordariomycetidae</taxon>
        <taxon>Ophiostomatales</taxon>
        <taxon>Ophiostomataceae</taxon>
        <taxon>Leptographium</taxon>
    </lineage>
</organism>
<dbReference type="OrthoDB" id="2119228at2759"/>
<dbReference type="Proteomes" id="UP000007796">
    <property type="component" value="Unassembled WGS sequence"/>
</dbReference>
<dbReference type="InParanoid" id="F0XL20"/>
<dbReference type="GeneID" id="25981736"/>
<sequence>MRQEIGEGLVDTPLVETASQLVQGGGVAGDVFVRSLLALWRIAVVADFSSVAITAPVSDDVASAEIWCFVFCGLRLIYYGVVGLINDGYDKKFKVYAKVVAGGADLQVHDFMQQIGDKDSLDKSDGYNTMANLALNMSFASESEPCPGDFSERGYGPDCLYEQTVYWTLRDDQADVFYANLESATGIPKDKIGFGYYTDIDNCSGSGSKVGDGDNCWNIDYELGAPFPNGYGTDDVANPKDVAKI</sequence>
<dbReference type="RefSeq" id="XP_014171132.1">
    <property type="nucleotide sequence ID" value="XM_014315657.1"/>
</dbReference>
<name>F0XL20_GROCL</name>